<dbReference type="RefSeq" id="WP_250722752.1">
    <property type="nucleotide sequence ID" value="NZ_CP098400.1"/>
</dbReference>
<dbReference type="EC" id="2.1.1.107" evidence="2"/>
<evidence type="ECO:0000259" key="9">
    <source>
        <dbReference type="Pfam" id="PF00590"/>
    </source>
</evidence>
<dbReference type="GO" id="GO:0004852">
    <property type="term" value="F:uroporphyrinogen-III synthase activity"/>
    <property type="evidence" value="ECO:0007669"/>
    <property type="project" value="InterPro"/>
</dbReference>
<dbReference type="Gene3D" id="3.30.950.10">
    <property type="entry name" value="Methyltransferase, Cobalt-precorrin-4 Transmethylase, Domain 2"/>
    <property type="match status" value="1"/>
</dbReference>
<dbReference type="SUPFAM" id="SSF53790">
    <property type="entry name" value="Tetrapyrrole methylase"/>
    <property type="match status" value="1"/>
</dbReference>
<dbReference type="NCBIfam" id="TIGR01469">
    <property type="entry name" value="cobA_cysG_Cterm"/>
    <property type="match status" value="1"/>
</dbReference>
<sequence length="455" mass="49737">MSSQNNITKGKVTIAGFGPGNPELLTVKAYNALNIADIIFYDDLLDASYLDRFSAEKVYVGKRSNRHTYPQTEINRMLVEAAKTGHNVVRLKGGDPLIFGRGMEEYDHITREGVEAEIIPGISSAVAAAAEALVPLTSRGLSSSVAFLSGHDPDKLDVPLADTLVVFMGASNQKELAQLFIKKGYDGNTPVAVCHRVSFSDSDTRRYTLSSLSESNELLPSPSIMIVGQTAASRAGRTVRRWLYTGSRLPAWKNTDGALVHAPLVSIRADYSAEPANIFNCDSILFPGRNAVEHFFRYLAHHKIDLRAVLDKRLLALTPSASHALKGIGLYIDPEFEGSTEEGIFRINRWIKLGGEKVLLPCSSVGMPELISTLKGVNAQVDCLTLFEVIRNPRPVRHDLGMFSGVMFSSALSVSHFCELYGGFPQNMEYRFSDTGAKELFIQLSGTSESNSVSV</sequence>
<evidence type="ECO:0000256" key="3">
    <source>
        <dbReference type="ARBA" id="ARBA00022603"/>
    </source>
</evidence>
<evidence type="ECO:0000259" key="10">
    <source>
        <dbReference type="Pfam" id="PF02602"/>
    </source>
</evidence>
<dbReference type="CDD" id="cd11642">
    <property type="entry name" value="SUMT"/>
    <property type="match status" value="1"/>
</dbReference>
<dbReference type="NCBIfam" id="NF004790">
    <property type="entry name" value="PRK06136.1"/>
    <property type="match status" value="1"/>
</dbReference>
<reference evidence="11" key="2">
    <citation type="submission" date="2022-06" db="EMBL/GenBank/DDBJ databases">
        <title>Xiashengella guii gen. nov. sp. nov., a bacterium isolated form anaerobic digestion tank.</title>
        <authorList>
            <person name="Huang H."/>
        </authorList>
    </citation>
    <scope>NUCLEOTIDE SEQUENCE</scope>
    <source>
        <strain evidence="11">Ai-910</strain>
    </source>
</reference>
<evidence type="ECO:0000313" key="11">
    <source>
        <dbReference type="EMBL" id="URW79121.1"/>
    </source>
</evidence>
<dbReference type="InterPro" id="IPR014776">
    <property type="entry name" value="4pyrrole_Mease_sub2"/>
</dbReference>
<keyword evidence="3 8" id="KW-0489">Methyltransferase</keyword>
<dbReference type="FunFam" id="3.40.1010.10:FF:000001">
    <property type="entry name" value="Siroheme synthase"/>
    <property type="match status" value="1"/>
</dbReference>
<proteinExistence type="inferred from homology"/>
<keyword evidence="5" id="KW-0949">S-adenosyl-L-methionine</keyword>
<dbReference type="Gene3D" id="3.40.50.10090">
    <property type="match status" value="1"/>
</dbReference>
<feature type="domain" description="Tetrapyrrole biosynthesis uroporphyrinogen III synthase" evidence="10">
    <location>
        <begin position="259"/>
        <end position="423"/>
    </location>
</feature>
<dbReference type="Gene3D" id="3.40.1010.10">
    <property type="entry name" value="Cobalt-precorrin-4 Transmethylase, Domain 1"/>
    <property type="match status" value="1"/>
</dbReference>
<accession>A0A9J6ZN43</accession>
<comment type="similarity">
    <text evidence="1 8">Belongs to the precorrin methyltransferase family.</text>
</comment>
<dbReference type="PROSITE" id="PS00840">
    <property type="entry name" value="SUMT_2"/>
    <property type="match status" value="1"/>
</dbReference>
<dbReference type="Proteomes" id="UP001056426">
    <property type="component" value="Chromosome"/>
</dbReference>
<comment type="pathway">
    <text evidence="7">Porphyrin-containing compound metabolism; siroheme biosynthesis; precorrin-2 from uroporphyrinogen III: step 1/1.</text>
</comment>
<dbReference type="InterPro" id="IPR050161">
    <property type="entry name" value="Siro_Cobalamin_biosynth"/>
</dbReference>
<dbReference type="AlphaFoldDB" id="A0A9J6ZN43"/>
<dbReference type="InterPro" id="IPR003043">
    <property type="entry name" value="Uropor_MeTrfase_CS"/>
</dbReference>
<dbReference type="Pfam" id="PF02602">
    <property type="entry name" value="HEM4"/>
    <property type="match status" value="1"/>
</dbReference>
<dbReference type="KEGG" id="alkq:M9189_09680"/>
<dbReference type="InterPro" id="IPR014777">
    <property type="entry name" value="4pyrrole_Mease_sub1"/>
</dbReference>
<dbReference type="InterPro" id="IPR000878">
    <property type="entry name" value="4pyrrol_Mease"/>
</dbReference>
<evidence type="ECO:0000256" key="8">
    <source>
        <dbReference type="RuleBase" id="RU003960"/>
    </source>
</evidence>
<organism evidence="11 12">
    <name type="scientific">Xiashengella succiniciproducens</name>
    <dbReference type="NCBI Taxonomy" id="2949635"/>
    <lineage>
        <taxon>Bacteria</taxon>
        <taxon>Pseudomonadati</taxon>
        <taxon>Bacteroidota</taxon>
        <taxon>Bacteroidia</taxon>
        <taxon>Marinilabiliales</taxon>
        <taxon>Marinilabiliaceae</taxon>
        <taxon>Xiashengella</taxon>
    </lineage>
</organism>
<protein>
    <recommendedName>
        <fullName evidence="2">uroporphyrinogen-III C-methyltransferase</fullName>
        <ecNumber evidence="2">2.1.1.107</ecNumber>
    </recommendedName>
</protein>
<dbReference type="PANTHER" id="PTHR45790">
    <property type="entry name" value="SIROHEME SYNTHASE-RELATED"/>
    <property type="match status" value="1"/>
</dbReference>
<dbReference type="InterPro" id="IPR036108">
    <property type="entry name" value="4pyrrol_syn_uPrphyn_synt_sf"/>
</dbReference>
<evidence type="ECO:0000256" key="1">
    <source>
        <dbReference type="ARBA" id="ARBA00005879"/>
    </source>
</evidence>
<dbReference type="InterPro" id="IPR003754">
    <property type="entry name" value="4pyrrol_synth_uPrphyn_synth"/>
</dbReference>
<gene>
    <name evidence="11" type="primary">cobA</name>
    <name evidence="11" type="ORF">M9189_09680</name>
</gene>
<dbReference type="GO" id="GO:0004851">
    <property type="term" value="F:uroporphyrin-III C-methyltransferase activity"/>
    <property type="evidence" value="ECO:0007669"/>
    <property type="project" value="UniProtKB-EC"/>
</dbReference>
<evidence type="ECO:0000256" key="5">
    <source>
        <dbReference type="ARBA" id="ARBA00022691"/>
    </source>
</evidence>
<dbReference type="SUPFAM" id="SSF69618">
    <property type="entry name" value="HemD-like"/>
    <property type="match status" value="1"/>
</dbReference>
<dbReference type="InterPro" id="IPR006366">
    <property type="entry name" value="CobA/CysG_C"/>
</dbReference>
<evidence type="ECO:0000256" key="6">
    <source>
        <dbReference type="ARBA" id="ARBA00023244"/>
    </source>
</evidence>
<dbReference type="InterPro" id="IPR035996">
    <property type="entry name" value="4pyrrol_Methylase_sf"/>
</dbReference>
<feature type="domain" description="Tetrapyrrole methylase" evidence="9">
    <location>
        <begin position="11"/>
        <end position="212"/>
    </location>
</feature>
<evidence type="ECO:0000256" key="4">
    <source>
        <dbReference type="ARBA" id="ARBA00022679"/>
    </source>
</evidence>
<dbReference type="GO" id="GO:0019354">
    <property type="term" value="P:siroheme biosynthetic process"/>
    <property type="evidence" value="ECO:0007669"/>
    <property type="project" value="InterPro"/>
</dbReference>
<dbReference type="EMBL" id="CP098400">
    <property type="protein sequence ID" value="URW79121.1"/>
    <property type="molecule type" value="Genomic_DNA"/>
</dbReference>
<name>A0A9J6ZN43_9BACT</name>
<evidence type="ECO:0000313" key="12">
    <source>
        <dbReference type="Proteomes" id="UP001056426"/>
    </source>
</evidence>
<dbReference type="PANTHER" id="PTHR45790:SF3">
    <property type="entry name" value="S-ADENOSYL-L-METHIONINE-DEPENDENT UROPORPHYRINOGEN III METHYLTRANSFERASE, CHLOROPLASTIC"/>
    <property type="match status" value="1"/>
</dbReference>
<evidence type="ECO:0000256" key="7">
    <source>
        <dbReference type="ARBA" id="ARBA00025705"/>
    </source>
</evidence>
<reference evidence="11" key="1">
    <citation type="submission" date="2022-05" db="EMBL/GenBank/DDBJ databases">
        <authorList>
            <person name="Sun X."/>
        </authorList>
    </citation>
    <scope>NUCLEOTIDE SEQUENCE</scope>
    <source>
        <strain evidence="11">Ai-910</strain>
    </source>
</reference>
<keyword evidence="6" id="KW-0627">Porphyrin biosynthesis</keyword>
<keyword evidence="12" id="KW-1185">Reference proteome</keyword>
<keyword evidence="4 8" id="KW-0808">Transferase</keyword>
<evidence type="ECO:0000256" key="2">
    <source>
        <dbReference type="ARBA" id="ARBA00012162"/>
    </source>
</evidence>
<dbReference type="Pfam" id="PF00590">
    <property type="entry name" value="TP_methylase"/>
    <property type="match status" value="1"/>
</dbReference>
<dbReference type="GO" id="GO:0032259">
    <property type="term" value="P:methylation"/>
    <property type="evidence" value="ECO:0007669"/>
    <property type="project" value="UniProtKB-KW"/>
</dbReference>